<comment type="caution">
    <text evidence="6">The sequence shown here is derived from an EMBL/GenBank/DDBJ whole genome shotgun (WGS) entry which is preliminary data.</text>
</comment>
<keyword evidence="1 4" id="KW-0964">Secreted</keyword>
<dbReference type="Pfam" id="PF03330">
    <property type="entry name" value="DPBB_1"/>
    <property type="match status" value="1"/>
</dbReference>
<dbReference type="InterPro" id="IPR007118">
    <property type="entry name" value="Expan_Lol_pI"/>
</dbReference>
<dbReference type="InterPro" id="IPR002963">
    <property type="entry name" value="Expansin"/>
</dbReference>
<dbReference type="Proteomes" id="UP001603857">
    <property type="component" value="Unassembled WGS sequence"/>
</dbReference>
<dbReference type="SUPFAM" id="SSF50685">
    <property type="entry name" value="Barwin-like endoglucanases"/>
    <property type="match status" value="1"/>
</dbReference>
<evidence type="ECO:0000256" key="4">
    <source>
        <dbReference type="RuleBase" id="RU365023"/>
    </source>
</evidence>
<dbReference type="GO" id="GO:0016020">
    <property type="term" value="C:membrane"/>
    <property type="evidence" value="ECO:0007669"/>
    <property type="project" value="UniProtKB-SubCell"/>
</dbReference>
<dbReference type="PANTHER" id="PTHR31867">
    <property type="entry name" value="EXPANSIN-A15"/>
    <property type="match status" value="1"/>
</dbReference>
<dbReference type="AlphaFoldDB" id="A0ABD1L7J3"/>
<evidence type="ECO:0000256" key="3">
    <source>
        <dbReference type="ARBA" id="ARBA00023316"/>
    </source>
</evidence>
<dbReference type="PRINTS" id="PR01225">
    <property type="entry name" value="EXPANSNFAMLY"/>
</dbReference>
<dbReference type="Gene3D" id="2.40.40.10">
    <property type="entry name" value="RlpA-like domain"/>
    <property type="match status" value="1"/>
</dbReference>
<keyword evidence="7" id="KW-1185">Reference proteome</keyword>
<proteinExistence type="inferred from homology"/>
<comment type="similarity">
    <text evidence="4">Belongs to the expansin family. Expansin A subfamily.</text>
</comment>
<evidence type="ECO:0000259" key="5">
    <source>
        <dbReference type="PROSITE" id="PS50842"/>
    </source>
</evidence>
<reference evidence="6 7" key="1">
    <citation type="submission" date="2024-08" db="EMBL/GenBank/DDBJ databases">
        <title>Insights into the chromosomal genome structure of Flemingia macrophylla.</title>
        <authorList>
            <person name="Ding Y."/>
            <person name="Zhao Y."/>
            <person name="Bi W."/>
            <person name="Wu M."/>
            <person name="Zhao G."/>
            <person name="Gong Y."/>
            <person name="Li W."/>
            <person name="Zhang P."/>
        </authorList>
    </citation>
    <scope>NUCLEOTIDE SEQUENCE [LARGE SCALE GENOMIC DNA]</scope>
    <source>
        <strain evidence="6">DYQJB</strain>
        <tissue evidence="6">Leaf</tissue>
    </source>
</reference>
<evidence type="ECO:0000256" key="2">
    <source>
        <dbReference type="ARBA" id="ARBA00022729"/>
    </source>
</evidence>
<comment type="subcellular location">
    <subcellularLocation>
        <location evidence="4">Secreted</location>
        <location evidence="4">Cell wall</location>
    </subcellularLocation>
    <subcellularLocation>
        <location evidence="4">Membrane</location>
        <topology evidence="4">Peripheral membrane protein</topology>
    </subcellularLocation>
</comment>
<evidence type="ECO:0000256" key="1">
    <source>
        <dbReference type="ARBA" id="ARBA00022525"/>
    </source>
</evidence>
<evidence type="ECO:0000313" key="7">
    <source>
        <dbReference type="Proteomes" id="UP001603857"/>
    </source>
</evidence>
<dbReference type="InterPro" id="IPR036908">
    <property type="entry name" value="RlpA-like_sf"/>
</dbReference>
<dbReference type="InterPro" id="IPR007112">
    <property type="entry name" value="Expansin/allergen_DPBB_dom"/>
</dbReference>
<comment type="function">
    <text evidence="4">Causes loosening and extension of plant cell walls by disrupting non-covalent bonding between cellulose microfibrils and matrix glucans. No enzymatic activity has been found.</text>
</comment>
<dbReference type="InterPro" id="IPR009009">
    <property type="entry name" value="RlpA-like_DPBB"/>
</dbReference>
<dbReference type="EMBL" id="JBGMDY010000010">
    <property type="protein sequence ID" value="KAL2319487.1"/>
    <property type="molecule type" value="Genomic_DNA"/>
</dbReference>
<dbReference type="PRINTS" id="PR01226">
    <property type="entry name" value="EXPANSIN"/>
</dbReference>
<feature type="domain" description="Expansin-like EG45" evidence="5">
    <location>
        <begin position="50"/>
        <end position="160"/>
    </location>
</feature>
<dbReference type="SMART" id="SM00837">
    <property type="entry name" value="DPBB_1"/>
    <property type="match status" value="1"/>
</dbReference>
<keyword evidence="2" id="KW-0732">Signal</keyword>
<name>A0ABD1L7J3_9FABA</name>
<gene>
    <name evidence="6" type="ORF">Fmac_028456</name>
</gene>
<dbReference type="GO" id="GO:0071555">
    <property type="term" value="P:cell wall organization"/>
    <property type="evidence" value="ECO:0007669"/>
    <property type="project" value="UniProtKB-KW"/>
</dbReference>
<dbReference type="CDD" id="cd22274">
    <property type="entry name" value="DPBB_EXPA_N"/>
    <property type="match status" value="1"/>
</dbReference>
<sequence length="160" mass="17757">MKKVITELDDKNDPLSALTCKLNHLGHHQEDEELKCKPARQDTLQLEQHNSTSSFNQSKLTEETITQGYGTNTTALSTALFNNGLSYGSCYEMRCDSDPKWCLPGSIIVTATNFCPLNFALSNSNGGWCSPPLQHFDLAEPAFLQIAQYKAGIVPVSFRR</sequence>
<keyword evidence="4" id="KW-0134">Cell wall</keyword>
<organism evidence="6 7">
    <name type="scientific">Flemingia macrophylla</name>
    <dbReference type="NCBI Taxonomy" id="520843"/>
    <lineage>
        <taxon>Eukaryota</taxon>
        <taxon>Viridiplantae</taxon>
        <taxon>Streptophyta</taxon>
        <taxon>Embryophyta</taxon>
        <taxon>Tracheophyta</taxon>
        <taxon>Spermatophyta</taxon>
        <taxon>Magnoliopsida</taxon>
        <taxon>eudicotyledons</taxon>
        <taxon>Gunneridae</taxon>
        <taxon>Pentapetalae</taxon>
        <taxon>rosids</taxon>
        <taxon>fabids</taxon>
        <taxon>Fabales</taxon>
        <taxon>Fabaceae</taxon>
        <taxon>Papilionoideae</taxon>
        <taxon>50 kb inversion clade</taxon>
        <taxon>NPAAA clade</taxon>
        <taxon>indigoferoid/millettioid clade</taxon>
        <taxon>Phaseoleae</taxon>
        <taxon>Flemingia</taxon>
    </lineage>
</organism>
<dbReference type="PROSITE" id="PS50842">
    <property type="entry name" value="EXPANSIN_EG45"/>
    <property type="match status" value="1"/>
</dbReference>
<protein>
    <recommendedName>
        <fullName evidence="4">Expansin</fullName>
    </recommendedName>
</protein>
<evidence type="ECO:0000313" key="6">
    <source>
        <dbReference type="EMBL" id="KAL2319487.1"/>
    </source>
</evidence>
<accession>A0ABD1L7J3</accession>
<keyword evidence="3 4" id="KW-0961">Cell wall biogenesis/degradation</keyword>